<protein>
    <submittedName>
        <fullName evidence="3">Uncharacterized protein</fullName>
    </submittedName>
</protein>
<organism evidence="3 4">
    <name type="scientific">Rhizophagus clarus</name>
    <dbReference type="NCBI Taxonomy" id="94130"/>
    <lineage>
        <taxon>Eukaryota</taxon>
        <taxon>Fungi</taxon>
        <taxon>Fungi incertae sedis</taxon>
        <taxon>Mucoromycota</taxon>
        <taxon>Glomeromycotina</taxon>
        <taxon>Glomeromycetes</taxon>
        <taxon>Glomerales</taxon>
        <taxon>Glomeraceae</taxon>
        <taxon>Rhizophagus</taxon>
    </lineage>
</organism>
<evidence type="ECO:0000256" key="2">
    <source>
        <dbReference type="SAM" id="MobiDB-lite"/>
    </source>
</evidence>
<keyword evidence="1" id="KW-0175">Coiled coil</keyword>
<dbReference type="Proteomes" id="UP000615446">
    <property type="component" value="Unassembled WGS sequence"/>
</dbReference>
<comment type="caution">
    <text evidence="3">The sequence shown here is derived from an EMBL/GenBank/DDBJ whole genome shotgun (WGS) entry which is preliminary data.</text>
</comment>
<gene>
    <name evidence="3" type="ORF">RCL2_001609600</name>
</gene>
<feature type="region of interest" description="Disordered" evidence="2">
    <location>
        <begin position="538"/>
        <end position="575"/>
    </location>
</feature>
<dbReference type="OrthoDB" id="2442473at2759"/>
<dbReference type="PANTHER" id="PTHR46954:SF1">
    <property type="entry name" value="C2H2-TYPE DOMAIN-CONTAINING PROTEIN"/>
    <property type="match status" value="1"/>
</dbReference>
<feature type="compositionally biased region" description="Basic and acidic residues" evidence="2">
    <location>
        <begin position="560"/>
        <end position="575"/>
    </location>
</feature>
<proteinExistence type="predicted"/>
<dbReference type="EMBL" id="BLAL01000183">
    <property type="protein sequence ID" value="GES89193.1"/>
    <property type="molecule type" value="Genomic_DNA"/>
</dbReference>
<reference evidence="3" key="1">
    <citation type="submission" date="2019-10" db="EMBL/GenBank/DDBJ databases">
        <title>Conservation and host-specific expression of non-tandemly repeated heterogenous ribosome RNA gene in arbuscular mycorrhizal fungi.</title>
        <authorList>
            <person name="Maeda T."/>
            <person name="Kobayashi Y."/>
            <person name="Nakagawa T."/>
            <person name="Ezawa T."/>
            <person name="Yamaguchi K."/>
            <person name="Bino T."/>
            <person name="Nishimoto Y."/>
            <person name="Shigenobu S."/>
            <person name="Kawaguchi M."/>
        </authorList>
    </citation>
    <scope>NUCLEOTIDE SEQUENCE</scope>
    <source>
        <strain evidence="3">HR1</strain>
    </source>
</reference>
<accession>A0A8H3QR81</accession>
<sequence>MKQTYFKEPKYSKNYLIQSPKNLYEQYVNAFAFSEMVKSHNKTPNKKVLHQQTQDSWQEVKKEDKENIQNRIFELLRTPIRSYPFTFYEPVGESQSESQKEFQKRPLIPLENPPELFDNIQPSSNATAQKKLLDIIQKSKLEETILIEENRLKKLRNNAAAQQRARKKKKENIEENIVEVYDTPGRPSFLIKNPDLLEKMHASVEFGAADYKRRKEIIKVRTIKHFREKMDEDYGIYMAKSTLQNYMQPKHPGSKEAQRHHHPTQIRFAAIRRDEMNSHIDEHYCLTSIKGVKSFATAFPQDVLIISQDDKAKVPLGMAAVGRTFKTIQTTNELVSVPDHDFPKAAKHKLVPSVYLLINPSDTNDSLRSGKVRIFIRPEYFLSTSCKTHMVDLMSITKEVNFREFTHNEDSVKPFWCLLTDGEPDENPRFLANITKYLLLFKKLDLDSELMLQGSQLIIQHPVITTYVEDHDQADFLDIEEGSWDWIDRHAQICRYFPSKAFLKQHTKTIHSGERVPVERVAINVVIEASKYLQQDYEYNAESTQDDENENSNDNTSQELQKEKTTKEVEMLNDK</sequence>
<name>A0A8H3QR81_9GLOM</name>
<feature type="coiled-coil region" evidence="1">
    <location>
        <begin position="138"/>
        <end position="172"/>
    </location>
</feature>
<dbReference type="PANTHER" id="PTHR46954">
    <property type="entry name" value="C2H2-TYPE DOMAIN-CONTAINING PROTEIN"/>
    <property type="match status" value="1"/>
</dbReference>
<evidence type="ECO:0000313" key="3">
    <source>
        <dbReference type="EMBL" id="GES89193.1"/>
    </source>
</evidence>
<dbReference type="AlphaFoldDB" id="A0A8H3QR81"/>
<evidence type="ECO:0000313" key="4">
    <source>
        <dbReference type="Proteomes" id="UP000615446"/>
    </source>
</evidence>
<evidence type="ECO:0000256" key="1">
    <source>
        <dbReference type="SAM" id="Coils"/>
    </source>
</evidence>